<accession>A0ABN8HYE9</accession>
<protein>
    <submittedName>
        <fullName evidence="1">Uncharacterized protein</fullName>
    </submittedName>
</protein>
<organism evidence="1 2">
    <name type="scientific">Iphiclides podalirius</name>
    <name type="common">scarce swallowtail</name>
    <dbReference type="NCBI Taxonomy" id="110791"/>
    <lineage>
        <taxon>Eukaryota</taxon>
        <taxon>Metazoa</taxon>
        <taxon>Ecdysozoa</taxon>
        <taxon>Arthropoda</taxon>
        <taxon>Hexapoda</taxon>
        <taxon>Insecta</taxon>
        <taxon>Pterygota</taxon>
        <taxon>Neoptera</taxon>
        <taxon>Endopterygota</taxon>
        <taxon>Lepidoptera</taxon>
        <taxon>Glossata</taxon>
        <taxon>Ditrysia</taxon>
        <taxon>Papilionoidea</taxon>
        <taxon>Papilionidae</taxon>
        <taxon>Papilioninae</taxon>
        <taxon>Iphiclides</taxon>
    </lineage>
</organism>
<evidence type="ECO:0000313" key="2">
    <source>
        <dbReference type="Proteomes" id="UP000837857"/>
    </source>
</evidence>
<evidence type="ECO:0000313" key="1">
    <source>
        <dbReference type="EMBL" id="CAH2043800.1"/>
    </source>
</evidence>
<feature type="non-terminal residue" evidence="1">
    <location>
        <position position="1"/>
    </location>
</feature>
<dbReference type="EMBL" id="OW152827">
    <property type="protein sequence ID" value="CAH2043800.1"/>
    <property type="molecule type" value="Genomic_DNA"/>
</dbReference>
<dbReference type="Proteomes" id="UP000837857">
    <property type="component" value="Chromosome 15"/>
</dbReference>
<name>A0ABN8HYE9_9NEOP</name>
<gene>
    <name evidence="1" type="ORF">IPOD504_LOCUS4452</name>
</gene>
<sequence>MSRRVVYGVTVAGINLSDVIGEYRDGIASSTLHVKGRRKQISLLSQRGRDEKCGVRPSVHQRGEWARVVGRGHSGALRAEWPSGTLQHSRHVYTPGARTLNSAR</sequence>
<keyword evidence="2" id="KW-1185">Reference proteome</keyword>
<proteinExistence type="predicted"/>
<reference evidence="1" key="1">
    <citation type="submission" date="2022-03" db="EMBL/GenBank/DDBJ databases">
        <authorList>
            <person name="Martin H S."/>
        </authorList>
    </citation>
    <scope>NUCLEOTIDE SEQUENCE</scope>
</reference>